<dbReference type="InterPro" id="IPR013785">
    <property type="entry name" value="Aldolase_TIM"/>
</dbReference>
<organism evidence="2">
    <name type="scientific">marine sediment metagenome</name>
    <dbReference type="NCBI Taxonomy" id="412755"/>
    <lineage>
        <taxon>unclassified sequences</taxon>
        <taxon>metagenomes</taxon>
        <taxon>ecological metagenomes</taxon>
    </lineage>
</organism>
<feature type="non-terminal residue" evidence="2">
    <location>
        <position position="1"/>
    </location>
</feature>
<dbReference type="PANTHER" id="PTHR35803:SF2">
    <property type="entry name" value="RETAINING ALPHA-GALACTOSIDASE"/>
    <property type="match status" value="1"/>
</dbReference>
<dbReference type="PANTHER" id="PTHR35803">
    <property type="entry name" value="GLUCAN 1,4-ALPHA-GLUCOSIDASE SUSB-RELATED"/>
    <property type="match status" value="1"/>
</dbReference>
<dbReference type="Pfam" id="PF14509">
    <property type="entry name" value="GH97_C"/>
    <property type="match status" value="1"/>
</dbReference>
<dbReference type="EMBL" id="BARV01006745">
    <property type="protein sequence ID" value="GAI16572.1"/>
    <property type="molecule type" value="Genomic_DNA"/>
</dbReference>
<comment type="caution">
    <text evidence="2">The sequence shown here is derived from an EMBL/GenBank/DDBJ whole genome shotgun (WGS) entry which is preliminary data.</text>
</comment>
<dbReference type="InterPro" id="IPR029483">
    <property type="entry name" value="GH97_C"/>
</dbReference>
<protein>
    <recommendedName>
        <fullName evidence="1">Glycosyl-hydrolase 97 C-terminal oligomerisation domain-containing protein</fullName>
    </recommendedName>
</protein>
<name>X1LB93_9ZZZZ</name>
<dbReference type="AlphaFoldDB" id="X1LB93"/>
<feature type="domain" description="Glycosyl-hydrolase 97 C-terminal oligomerisation" evidence="1">
    <location>
        <begin position="43"/>
        <end position="138"/>
    </location>
</feature>
<dbReference type="Gene3D" id="3.20.20.70">
    <property type="entry name" value="Aldolase class I"/>
    <property type="match status" value="1"/>
</dbReference>
<sequence length="143" mass="16282">GTRAHSMALFVIMESPMQMLPDSPSDYYNERECTEFISKIPVEWDDLKVLHAKIGEHTVLARKNGDDWYLGAITNWDPKEFEIAFDFLDDGEYQMEFIEDGINADTRAIDYLKRSHTITKGDSLNIKLAPGGGWVARLVKANL</sequence>
<proteinExistence type="predicted"/>
<evidence type="ECO:0000313" key="2">
    <source>
        <dbReference type="EMBL" id="GAI16572.1"/>
    </source>
</evidence>
<reference evidence="2" key="1">
    <citation type="journal article" date="2014" name="Front. Microbiol.">
        <title>High frequency of phylogenetically diverse reductive dehalogenase-homologous genes in deep subseafloor sedimentary metagenomes.</title>
        <authorList>
            <person name="Kawai M."/>
            <person name="Futagami T."/>
            <person name="Toyoda A."/>
            <person name="Takaki Y."/>
            <person name="Nishi S."/>
            <person name="Hori S."/>
            <person name="Arai W."/>
            <person name="Tsubouchi T."/>
            <person name="Morono Y."/>
            <person name="Uchiyama I."/>
            <person name="Ito T."/>
            <person name="Fujiyama A."/>
            <person name="Inagaki F."/>
            <person name="Takami H."/>
        </authorList>
    </citation>
    <scope>NUCLEOTIDE SEQUENCE</scope>
    <source>
        <strain evidence="2">Expedition CK06-06</strain>
    </source>
</reference>
<dbReference type="InterPro" id="IPR052720">
    <property type="entry name" value="Glycosyl_hydrolase_97"/>
</dbReference>
<evidence type="ECO:0000259" key="1">
    <source>
        <dbReference type="Pfam" id="PF14509"/>
    </source>
</evidence>
<gene>
    <name evidence="2" type="ORF">S06H3_13825</name>
</gene>
<accession>X1LB93</accession>